<dbReference type="Proteomes" id="UP000823990">
    <property type="component" value="Unassembled WGS sequence"/>
</dbReference>
<comment type="caution">
    <text evidence="2">The sequence shown here is derived from an EMBL/GenBank/DDBJ whole genome shotgun (WGS) entry which is preliminary data.</text>
</comment>
<reference evidence="2" key="1">
    <citation type="journal article" date="2021" name="PeerJ">
        <title>Extensive microbial diversity within the chicken gut microbiome revealed by metagenomics and culture.</title>
        <authorList>
            <person name="Gilroy R."/>
            <person name="Ravi A."/>
            <person name="Getino M."/>
            <person name="Pursley I."/>
            <person name="Horton D.L."/>
            <person name="Alikhan N.F."/>
            <person name="Baker D."/>
            <person name="Gharbi K."/>
            <person name="Hall N."/>
            <person name="Watson M."/>
            <person name="Adriaenssens E.M."/>
            <person name="Foster-Nyarko E."/>
            <person name="Jarju S."/>
            <person name="Secka A."/>
            <person name="Antonio M."/>
            <person name="Oren A."/>
            <person name="Chaudhuri R.R."/>
            <person name="La Ragione R."/>
            <person name="Hildebrand F."/>
            <person name="Pallen M.J."/>
        </authorList>
    </citation>
    <scope>NUCLEOTIDE SEQUENCE</scope>
    <source>
        <strain evidence="2">12435</strain>
    </source>
</reference>
<evidence type="ECO:0000256" key="1">
    <source>
        <dbReference type="SAM" id="MobiDB-lite"/>
    </source>
</evidence>
<protein>
    <recommendedName>
        <fullName evidence="4">Holin</fullName>
    </recommendedName>
</protein>
<name>A0A9D1PZ49_9FIRM</name>
<evidence type="ECO:0008006" key="4">
    <source>
        <dbReference type="Google" id="ProtNLM"/>
    </source>
</evidence>
<dbReference type="AlphaFoldDB" id="A0A9D1PZ49"/>
<evidence type="ECO:0000313" key="3">
    <source>
        <dbReference type="Proteomes" id="UP000823990"/>
    </source>
</evidence>
<evidence type="ECO:0000313" key="2">
    <source>
        <dbReference type="EMBL" id="HIW02457.1"/>
    </source>
</evidence>
<gene>
    <name evidence="2" type="ORF">H9892_03875</name>
</gene>
<feature type="region of interest" description="Disordered" evidence="1">
    <location>
        <begin position="51"/>
        <end position="99"/>
    </location>
</feature>
<reference evidence="2" key="2">
    <citation type="submission" date="2021-04" db="EMBL/GenBank/DDBJ databases">
        <authorList>
            <person name="Gilroy R."/>
        </authorList>
    </citation>
    <scope>NUCLEOTIDE SEQUENCE</scope>
    <source>
        <strain evidence="2">12435</strain>
    </source>
</reference>
<sequence>MKITKRAVLAIASFVLLLLQALGLKIDLPVVNELISAFAGVLVVLGIVTDGGSGGTGGSGDTEGDVPSVSDEDDDPPPAGDGENGEDEEKNTHKLSLLS</sequence>
<dbReference type="EMBL" id="DXHS01000066">
    <property type="protein sequence ID" value="HIW02457.1"/>
    <property type="molecule type" value="Genomic_DNA"/>
</dbReference>
<feature type="compositionally biased region" description="Gly residues" evidence="1">
    <location>
        <begin position="51"/>
        <end position="61"/>
    </location>
</feature>
<organism evidence="2 3">
    <name type="scientific">Candidatus Protoclostridium stercorigallinarum</name>
    <dbReference type="NCBI Taxonomy" id="2838741"/>
    <lineage>
        <taxon>Bacteria</taxon>
        <taxon>Bacillati</taxon>
        <taxon>Bacillota</taxon>
        <taxon>Clostridia</taxon>
        <taxon>Candidatus Protoclostridium</taxon>
    </lineage>
</organism>
<accession>A0A9D1PZ49</accession>
<proteinExistence type="predicted"/>